<keyword evidence="2" id="KW-0378">Hydrolase</keyword>
<evidence type="ECO:0000313" key="2">
    <source>
        <dbReference type="EMBL" id="KAJ7026791.1"/>
    </source>
</evidence>
<protein>
    <submittedName>
        <fullName evidence="2">Alpha/beta hydrolase fold-1</fullName>
    </submittedName>
</protein>
<comment type="caution">
    <text evidence="2">The sequence shown here is derived from an EMBL/GenBank/DDBJ whole genome shotgun (WGS) entry which is preliminary data.</text>
</comment>
<keyword evidence="3" id="KW-1185">Reference proteome</keyword>
<sequence>MPTLTSQSYVFDPRPNFPLLLTAKRYWDSSSRHVDDPDAVTLVFAHGTGLHKETYEPTLEDLYTLLDNNTRGPNPKIRDAWAIDCPNHGDAAILNEAMLRWGYEPIFGWQEYARGIHAFLSGLGTGVDVDFSKRRLVFVGHSFSAVALVLTLTYQPPVKPEQLILVEIMCIRANAVPKMMQFVTEGSQNRRDIWPSRENAYQAFKARQPWKSWDDRVLQKYVEHALTDLPTLEHPDKEGVTLKCTRQQETAVYRDPLASAVVYRMMGSIVKLVQTHVIYGSLADSLPRDVQDDFVGNSVGGEQVLASLTRIPNAGHLAVQTHPREFAQIIFDILAKGNSPQARL</sequence>
<name>A0AAD6SF49_9AGAR</name>
<dbReference type="EMBL" id="JARJCM010000133">
    <property type="protein sequence ID" value="KAJ7026791.1"/>
    <property type="molecule type" value="Genomic_DNA"/>
</dbReference>
<proteinExistence type="predicted"/>
<dbReference type="Proteomes" id="UP001218188">
    <property type="component" value="Unassembled WGS sequence"/>
</dbReference>
<dbReference type="AlphaFoldDB" id="A0AAD6SF49"/>
<dbReference type="InterPro" id="IPR050266">
    <property type="entry name" value="AB_hydrolase_sf"/>
</dbReference>
<evidence type="ECO:0000313" key="3">
    <source>
        <dbReference type="Proteomes" id="UP001218188"/>
    </source>
</evidence>
<dbReference type="Pfam" id="PF12697">
    <property type="entry name" value="Abhydrolase_6"/>
    <property type="match status" value="1"/>
</dbReference>
<gene>
    <name evidence="2" type="ORF">C8F04DRAFT_1124244</name>
</gene>
<dbReference type="PANTHER" id="PTHR43798:SF33">
    <property type="entry name" value="HYDROLASE, PUTATIVE (AFU_ORTHOLOGUE AFUA_2G14860)-RELATED"/>
    <property type="match status" value="1"/>
</dbReference>
<reference evidence="2" key="1">
    <citation type="submission" date="2023-03" db="EMBL/GenBank/DDBJ databases">
        <title>Massive genome expansion in bonnet fungi (Mycena s.s.) driven by repeated elements and novel gene families across ecological guilds.</title>
        <authorList>
            <consortium name="Lawrence Berkeley National Laboratory"/>
            <person name="Harder C.B."/>
            <person name="Miyauchi S."/>
            <person name="Viragh M."/>
            <person name="Kuo A."/>
            <person name="Thoen E."/>
            <person name="Andreopoulos B."/>
            <person name="Lu D."/>
            <person name="Skrede I."/>
            <person name="Drula E."/>
            <person name="Henrissat B."/>
            <person name="Morin E."/>
            <person name="Kohler A."/>
            <person name="Barry K."/>
            <person name="LaButti K."/>
            <person name="Morin E."/>
            <person name="Salamov A."/>
            <person name="Lipzen A."/>
            <person name="Mereny Z."/>
            <person name="Hegedus B."/>
            <person name="Baldrian P."/>
            <person name="Stursova M."/>
            <person name="Weitz H."/>
            <person name="Taylor A."/>
            <person name="Grigoriev I.V."/>
            <person name="Nagy L.G."/>
            <person name="Martin F."/>
            <person name="Kauserud H."/>
        </authorList>
    </citation>
    <scope>NUCLEOTIDE SEQUENCE</scope>
    <source>
        <strain evidence="2">CBHHK200</strain>
    </source>
</reference>
<dbReference type="Gene3D" id="3.40.50.1820">
    <property type="entry name" value="alpha/beta hydrolase"/>
    <property type="match status" value="1"/>
</dbReference>
<accession>A0AAD6SF49</accession>
<organism evidence="2 3">
    <name type="scientific">Mycena alexandri</name>
    <dbReference type="NCBI Taxonomy" id="1745969"/>
    <lineage>
        <taxon>Eukaryota</taxon>
        <taxon>Fungi</taxon>
        <taxon>Dikarya</taxon>
        <taxon>Basidiomycota</taxon>
        <taxon>Agaricomycotina</taxon>
        <taxon>Agaricomycetes</taxon>
        <taxon>Agaricomycetidae</taxon>
        <taxon>Agaricales</taxon>
        <taxon>Marasmiineae</taxon>
        <taxon>Mycenaceae</taxon>
        <taxon>Mycena</taxon>
    </lineage>
</organism>
<dbReference type="PANTHER" id="PTHR43798">
    <property type="entry name" value="MONOACYLGLYCEROL LIPASE"/>
    <property type="match status" value="1"/>
</dbReference>
<dbReference type="GO" id="GO:0016020">
    <property type="term" value="C:membrane"/>
    <property type="evidence" value="ECO:0007669"/>
    <property type="project" value="TreeGrafter"/>
</dbReference>
<dbReference type="SUPFAM" id="SSF53474">
    <property type="entry name" value="alpha/beta-Hydrolases"/>
    <property type="match status" value="1"/>
</dbReference>
<dbReference type="GO" id="GO:0016787">
    <property type="term" value="F:hydrolase activity"/>
    <property type="evidence" value="ECO:0007669"/>
    <property type="project" value="UniProtKB-KW"/>
</dbReference>
<feature type="domain" description="AB hydrolase-1" evidence="1">
    <location>
        <begin position="42"/>
        <end position="328"/>
    </location>
</feature>
<evidence type="ECO:0000259" key="1">
    <source>
        <dbReference type="Pfam" id="PF12697"/>
    </source>
</evidence>
<dbReference type="InterPro" id="IPR029058">
    <property type="entry name" value="AB_hydrolase_fold"/>
</dbReference>
<dbReference type="InterPro" id="IPR000073">
    <property type="entry name" value="AB_hydrolase_1"/>
</dbReference>